<accession>A0A437A2B9</accession>
<dbReference type="RefSeq" id="XP_067490806.1">
    <property type="nucleotide sequence ID" value="XM_067632547.1"/>
</dbReference>
<protein>
    <submittedName>
        <fullName evidence="1">Uncharacterized protein</fullName>
    </submittedName>
</protein>
<keyword evidence="2" id="KW-1185">Reference proteome</keyword>
<dbReference type="GeneID" id="93585899"/>
<gene>
    <name evidence="1" type="ORF">DFL_003588</name>
</gene>
<dbReference type="EMBL" id="SAEB01000006">
    <property type="protein sequence ID" value="RVD85262.1"/>
    <property type="molecule type" value="Genomic_DNA"/>
</dbReference>
<sequence>MGIGSTHYGVAKNVSIREIKIISDLMEDPLGSILEGKAALEHTQDKVNGIRAVIELHKKGEDFKGSVMNMSWGFLEDLWRGIQAVASSSRRH</sequence>
<proteinExistence type="predicted"/>
<comment type="caution">
    <text evidence="1">The sequence shown here is derived from an EMBL/GenBank/DDBJ whole genome shotgun (WGS) entry which is preliminary data.</text>
</comment>
<organism evidence="1 2">
    <name type="scientific">Arthrobotrys flagrans</name>
    <name type="common">Nematode-trapping fungus</name>
    <name type="synonym">Trichothecium flagrans</name>
    <dbReference type="NCBI Taxonomy" id="97331"/>
    <lineage>
        <taxon>Eukaryota</taxon>
        <taxon>Fungi</taxon>
        <taxon>Dikarya</taxon>
        <taxon>Ascomycota</taxon>
        <taxon>Pezizomycotina</taxon>
        <taxon>Orbiliomycetes</taxon>
        <taxon>Orbiliales</taxon>
        <taxon>Orbiliaceae</taxon>
        <taxon>Arthrobotrys</taxon>
    </lineage>
</organism>
<name>A0A437A2B9_ARTFL</name>
<evidence type="ECO:0000313" key="2">
    <source>
        <dbReference type="Proteomes" id="UP000283090"/>
    </source>
</evidence>
<dbReference type="Proteomes" id="UP000283090">
    <property type="component" value="Unassembled WGS sequence"/>
</dbReference>
<dbReference type="VEuPathDB" id="FungiDB:DFL_003588"/>
<reference evidence="1 2" key="1">
    <citation type="submission" date="2019-01" db="EMBL/GenBank/DDBJ databases">
        <title>Intercellular communication is required for trap formation in the nematode-trapping fungus Duddingtonia flagrans.</title>
        <authorList>
            <person name="Youssar L."/>
            <person name="Wernet V."/>
            <person name="Hensel N."/>
            <person name="Hildebrandt H.-G."/>
            <person name="Fischer R."/>
        </authorList>
    </citation>
    <scope>NUCLEOTIDE SEQUENCE [LARGE SCALE GENOMIC DNA]</scope>
    <source>
        <strain evidence="1 2">CBS H-5679</strain>
    </source>
</reference>
<evidence type="ECO:0000313" key="1">
    <source>
        <dbReference type="EMBL" id="RVD85262.1"/>
    </source>
</evidence>
<dbReference type="AlphaFoldDB" id="A0A437A2B9"/>